<feature type="compositionally biased region" description="Polar residues" evidence="8">
    <location>
        <begin position="320"/>
        <end position="340"/>
    </location>
</feature>
<dbReference type="PANTHER" id="PTHR13074">
    <property type="entry name" value="MEDIATOR OF RNA POLYMERASE II TRANSCRIPTION SUBUNIT 8"/>
    <property type="match status" value="1"/>
</dbReference>
<evidence type="ECO:0000313" key="9">
    <source>
        <dbReference type="Proteomes" id="UP000036681"/>
    </source>
</evidence>
<name>A0A0M3I5T8_ASCLU</name>
<dbReference type="Proteomes" id="UP000036681">
    <property type="component" value="Unplaced"/>
</dbReference>
<comment type="subunit">
    <text evidence="3">Component of the Mediator complex.</text>
</comment>
<keyword evidence="7" id="KW-0539">Nucleus</keyword>
<evidence type="ECO:0000256" key="5">
    <source>
        <dbReference type="ARBA" id="ARBA00023159"/>
    </source>
</evidence>
<keyword evidence="4" id="KW-0805">Transcription regulation</keyword>
<dbReference type="PANTHER" id="PTHR13074:SF9">
    <property type="entry name" value="MEDIATOR OF RNA POLYMERASE II TRANSCRIPTION SUBUNIT 8"/>
    <property type="match status" value="1"/>
</dbReference>
<dbReference type="GO" id="GO:0000978">
    <property type="term" value="F:RNA polymerase II cis-regulatory region sequence-specific DNA binding"/>
    <property type="evidence" value="ECO:0007669"/>
    <property type="project" value="TreeGrafter"/>
</dbReference>
<keyword evidence="6" id="KW-0804">Transcription</keyword>
<evidence type="ECO:0000256" key="6">
    <source>
        <dbReference type="ARBA" id="ARBA00023163"/>
    </source>
</evidence>
<dbReference type="GO" id="GO:0006357">
    <property type="term" value="P:regulation of transcription by RNA polymerase II"/>
    <property type="evidence" value="ECO:0007669"/>
    <property type="project" value="InterPro"/>
</dbReference>
<comment type="subcellular location">
    <subcellularLocation>
        <location evidence="1">Nucleus</location>
    </subcellularLocation>
</comment>
<evidence type="ECO:0000313" key="10">
    <source>
        <dbReference type="WBParaSite" id="ALUE_0001234501-mRNA-1"/>
    </source>
</evidence>
<sequence>MNAPVGTVFGHQEDPEKFTQAVAHIESKALDIKSNIEQLLFMLDLQEKVPWPEMLDKFSSLASAMAQLQSVLRKSALPSGVEDFGKLLRKHLLVPHRLSNDIDANLQVQDPEKFAQAVAHIESKALDIKSNIEQLLFMLDLQEKVPWPEMLDKFSSLASAMAQLQSVLRKSALPSGVEDFGKLLRKHLLVPHRLSNDIDANLQVRFGVVSPRCRIVGGLDPGALVSNSSPSRRRIALFRPGSIEAGIEWRCTRPDYINLQVNKQIVAMNKHLGSLLNSLADNARSQADAHADVPTYNNHDTQKLVRAVINGEGLRPTRGAVSTENTQQNVSAPGASSTTHIPPRSAGGATAQQQRR</sequence>
<evidence type="ECO:0000256" key="3">
    <source>
        <dbReference type="ARBA" id="ARBA00011837"/>
    </source>
</evidence>
<evidence type="ECO:0000256" key="7">
    <source>
        <dbReference type="ARBA" id="ARBA00023242"/>
    </source>
</evidence>
<keyword evidence="9" id="KW-1185">Reference proteome</keyword>
<evidence type="ECO:0000256" key="2">
    <source>
        <dbReference type="ARBA" id="ARBA00005716"/>
    </source>
</evidence>
<protein>
    <submittedName>
        <fullName evidence="10">Mediator of RNA polymerase II transcription subunit 8</fullName>
    </submittedName>
</protein>
<evidence type="ECO:0000256" key="8">
    <source>
        <dbReference type="SAM" id="MobiDB-lite"/>
    </source>
</evidence>
<dbReference type="InterPro" id="IPR019364">
    <property type="entry name" value="Mediatior_Med8_fun/met"/>
</dbReference>
<evidence type="ECO:0000256" key="4">
    <source>
        <dbReference type="ARBA" id="ARBA00023015"/>
    </source>
</evidence>
<dbReference type="GO" id="GO:0003712">
    <property type="term" value="F:transcription coregulator activity"/>
    <property type="evidence" value="ECO:0007669"/>
    <property type="project" value="InterPro"/>
</dbReference>
<dbReference type="WBParaSite" id="ALUE_0001234501-mRNA-1">
    <property type="protein sequence ID" value="ALUE_0001234501-mRNA-1"/>
    <property type="gene ID" value="ALUE_0001234501"/>
</dbReference>
<evidence type="ECO:0000256" key="1">
    <source>
        <dbReference type="ARBA" id="ARBA00004123"/>
    </source>
</evidence>
<accession>A0A0M3I5T8</accession>
<keyword evidence="5" id="KW-0010">Activator</keyword>
<dbReference type="GO" id="GO:0070847">
    <property type="term" value="C:core mediator complex"/>
    <property type="evidence" value="ECO:0007669"/>
    <property type="project" value="TreeGrafter"/>
</dbReference>
<proteinExistence type="inferred from homology"/>
<dbReference type="AlphaFoldDB" id="A0A0M3I5T8"/>
<dbReference type="GO" id="GO:0016592">
    <property type="term" value="C:mediator complex"/>
    <property type="evidence" value="ECO:0007669"/>
    <property type="project" value="InterPro"/>
</dbReference>
<reference evidence="10" key="1">
    <citation type="submission" date="2017-02" db="UniProtKB">
        <authorList>
            <consortium name="WormBaseParasite"/>
        </authorList>
    </citation>
    <scope>IDENTIFICATION</scope>
</reference>
<comment type="similarity">
    <text evidence="2">Belongs to the Mediator complex subunit 8 family.</text>
</comment>
<organism evidence="9 10">
    <name type="scientific">Ascaris lumbricoides</name>
    <name type="common">Giant roundworm</name>
    <dbReference type="NCBI Taxonomy" id="6252"/>
    <lineage>
        <taxon>Eukaryota</taxon>
        <taxon>Metazoa</taxon>
        <taxon>Ecdysozoa</taxon>
        <taxon>Nematoda</taxon>
        <taxon>Chromadorea</taxon>
        <taxon>Rhabditida</taxon>
        <taxon>Spirurina</taxon>
        <taxon>Ascaridomorpha</taxon>
        <taxon>Ascaridoidea</taxon>
        <taxon>Ascarididae</taxon>
        <taxon>Ascaris</taxon>
    </lineage>
</organism>
<feature type="region of interest" description="Disordered" evidence="8">
    <location>
        <begin position="315"/>
        <end position="356"/>
    </location>
</feature>